<feature type="transmembrane region" description="Helical" evidence="9">
    <location>
        <begin position="333"/>
        <end position="354"/>
    </location>
</feature>
<dbReference type="InterPro" id="IPR038731">
    <property type="entry name" value="RgtA/B/C-like"/>
</dbReference>
<evidence type="ECO:0000256" key="7">
    <source>
        <dbReference type="ARBA" id="ARBA00023136"/>
    </source>
</evidence>
<dbReference type="Proteomes" id="UP000482800">
    <property type="component" value="Unassembled WGS sequence"/>
</dbReference>
<evidence type="ECO:0000256" key="5">
    <source>
        <dbReference type="ARBA" id="ARBA00022692"/>
    </source>
</evidence>
<feature type="transmembrane region" description="Helical" evidence="9">
    <location>
        <begin position="176"/>
        <end position="194"/>
    </location>
</feature>
<evidence type="ECO:0000256" key="6">
    <source>
        <dbReference type="ARBA" id="ARBA00022989"/>
    </source>
</evidence>
<feature type="region of interest" description="Disordered" evidence="8">
    <location>
        <begin position="41"/>
        <end position="65"/>
    </location>
</feature>
<comment type="caution">
    <text evidence="11">The sequence shown here is derived from an EMBL/GenBank/DDBJ whole genome shotgun (WGS) entry which is preliminary data.</text>
</comment>
<feature type="transmembrane region" description="Helical" evidence="9">
    <location>
        <begin position="261"/>
        <end position="283"/>
    </location>
</feature>
<evidence type="ECO:0000259" key="10">
    <source>
        <dbReference type="Pfam" id="PF13231"/>
    </source>
</evidence>
<evidence type="ECO:0000256" key="1">
    <source>
        <dbReference type="ARBA" id="ARBA00004651"/>
    </source>
</evidence>
<feature type="transmembrane region" description="Helical" evidence="9">
    <location>
        <begin position="200"/>
        <end position="218"/>
    </location>
</feature>
<dbReference type="GO" id="GO:0010041">
    <property type="term" value="P:response to iron(III) ion"/>
    <property type="evidence" value="ECO:0007669"/>
    <property type="project" value="TreeGrafter"/>
</dbReference>
<evidence type="ECO:0000313" key="12">
    <source>
        <dbReference type="Proteomes" id="UP000482800"/>
    </source>
</evidence>
<gene>
    <name evidence="11" type="ORF">Phou_025650</name>
</gene>
<dbReference type="GO" id="GO:0005886">
    <property type="term" value="C:plasma membrane"/>
    <property type="evidence" value="ECO:0007669"/>
    <property type="project" value="UniProtKB-SubCell"/>
</dbReference>
<proteinExistence type="predicted"/>
<dbReference type="GO" id="GO:0009103">
    <property type="term" value="P:lipopolysaccharide biosynthetic process"/>
    <property type="evidence" value="ECO:0007669"/>
    <property type="project" value="UniProtKB-ARBA"/>
</dbReference>
<feature type="transmembrane region" description="Helical" evidence="9">
    <location>
        <begin position="151"/>
        <end position="169"/>
    </location>
</feature>
<feature type="transmembrane region" description="Helical" evidence="9">
    <location>
        <begin position="384"/>
        <end position="401"/>
    </location>
</feature>
<protein>
    <recommendedName>
        <fullName evidence="10">Glycosyltransferase RgtA/B/C/D-like domain-containing protein</fullName>
    </recommendedName>
</protein>
<reference evidence="11 12" key="1">
    <citation type="submission" date="2020-03" db="EMBL/GenBank/DDBJ databases">
        <title>Whole genome shotgun sequence of Phytohabitans houttuyneae NBRC 108639.</title>
        <authorList>
            <person name="Komaki H."/>
            <person name="Tamura T."/>
        </authorList>
    </citation>
    <scope>NUCLEOTIDE SEQUENCE [LARGE SCALE GENOMIC DNA]</scope>
    <source>
        <strain evidence="11 12">NBRC 108639</strain>
    </source>
</reference>
<name>A0A6V8KCA8_9ACTN</name>
<accession>A0A6V8KCA8</accession>
<dbReference type="InterPro" id="IPR050297">
    <property type="entry name" value="LipidA_mod_glycosyltrf_83"/>
</dbReference>
<reference evidence="11 12" key="2">
    <citation type="submission" date="2020-03" db="EMBL/GenBank/DDBJ databases">
        <authorList>
            <person name="Ichikawa N."/>
            <person name="Kimura A."/>
            <person name="Kitahashi Y."/>
            <person name="Uohara A."/>
        </authorList>
    </citation>
    <scope>NUCLEOTIDE SEQUENCE [LARGE SCALE GENOMIC DNA]</scope>
    <source>
        <strain evidence="11 12">NBRC 108639</strain>
    </source>
</reference>
<keyword evidence="6 9" id="KW-1133">Transmembrane helix</keyword>
<keyword evidence="2" id="KW-1003">Cell membrane</keyword>
<feature type="transmembrane region" description="Helical" evidence="9">
    <location>
        <begin position="225"/>
        <end position="249"/>
    </location>
</feature>
<comment type="subcellular location">
    <subcellularLocation>
        <location evidence="1">Cell membrane</location>
        <topology evidence="1">Multi-pass membrane protein</topology>
    </subcellularLocation>
</comment>
<keyword evidence="3" id="KW-0328">Glycosyltransferase</keyword>
<evidence type="ECO:0000256" key="3">
    <source>
        <dbReference type="ARBA" id="ARBA00022676"/>
    </source>
</evidence>
<dbReference type="GO" id="GO:0016763">
    <property type="term" value="F:pentosyltransferase activity"/>
    <property type="evidence" value="ECO:0007669"/>
    <property type="project" value="TreeGrafter"/>
</dbReference>
<dbReference type="EMBL" id="BLPF01000001">
    <property type="protein sequence ID" value="GFJ78385.1"/>
    <property type="molecule type" value="Genomic_DNA"/>
</dbReference>
<feature type="transmembrane region" description="Helical" evidence="9">
    <location>
        <begin position="361"/>
        <end position="378"/>
    </location>
</feature>
<sequence>MLVDAPVYPAPMNRAARSQLPVATPNGEVHIPLPRRVGVVTPPDPPPPADATMLLPKSPSQEEADRKLRREAWQRRIAWGAPALVTLALGVVGLTGTGLWADELATWGITTVSWAELWRQLDGTDATIGPYYVLIRIWTTVFGDSDLSLRLPSLLAMVGAAAVVGLIGIRLGSHRIGLIAGLTFAILPITTRFGQEARPYAMATLAAAVATLLLIRMLEGYTLGLALAYGAAVAALGAMHLVALLMLAAHGLAVLLLKRKLVWRWGPSAFVGLIPLIPIILIGRRQQGNQIGWIPFTDLHQIEAYGLEFFGGALIGGAVIALGVAAVSRERGAVVAITLGVVPVALLMALGSVAHLWQQRYVLYTIVGWAVLVGLLLAKRGLLAATATIAVLAVLTLPGQAEVRKPAFRYQDTKAVVALIERDFQPGDGIVYGLKDRGPGVLNRDVIAHYLPANRRPTDLLMDRPMRTDGWMVASEHQDVAVRLGETRRLWVLRLGEYGDPLDDLDGSKKDVLKERYDVADSWWTTGYTVALLTRKEAV</sequence>
<organism evidence="11 12">
    <name type="scientific">Phytohabitans houttuyneae</name>
    <dbReference type="NCBI Taxonomy" id="1076126"/>
    <lineage>
        <taxon>Bacteria</taxon>
        <taxon>Bacillati</taxon>
        <taxon>Actinomycetota</taxon>
        <taxon>Actinomycetes</taxon>
        <taxon>Micromonosporales</taxon>
        <taxon>Micromonosporaceae</taxon>
    </lineage>
</organism>
<dbReference type="PANTHER" id="PTHR33908">
    <property type="entry name" value="MANNOSYLTRANSFERASE YKCB-RELATED"/>
    <property type="match status" value="1"/>
</dbReference>
<feature type="domain" description="Glycosyltransferase RgtA/B/C/D-like" evidence="10">
    <location>
        <begin position="134"/>
        <end position="279"/>
    </location>
</feature>
<keyword evidence="5 9" id="KW-0812">Transmembrane</keyword>
<evidence type="ECO:0000256" key="9">
    <source>
        <dbReference type="SAM" id="Phobius"/>
    </source>
</evidence>
<evidence type="ECO:0000256" key="2">
    <source>
        <dbReference type="ARBA" id="ARBA00022475"/>
    </source>
</evidence>
<dbReference type="Pfam" id="PF13231">
    <property type="entry name" value="PMT_2"/>
    <property type="match status" value="1"/>
</dbReference>
<evidence type="ECO:0000256" key="8">
    <source>
        <dbReference type="SAM" id="MobiDB-lite"/>
    </source>
</evidence>
<dbReference type="AlphaFoldDB" id="A0A6V8KCA8"/>
<feature type="transmembrane region" description="Helical" evidence="9">
    <location>
        <begin position="304"/>
        <end position="327"/>
    </location>
</feature>
<dbReference type="PANTHER" id="PTHR33908:SF3">
    <property type="entry name" value="UNDECAPRENYL PHOSPHATE-ALPHA-4-AMINO-4-DEOXY-L-ARABINOSE ARABINOSYL TRANSFERASE"/>
    <property type="match status" value="1"/>
</dbReference>
<keyword evidence="4" id="KW-0808">Transferase</keyword>
<evidence type="ECO:0000256" key="4">
    <source>
        <dbReference type="ARBA" id="ARBA00022679"/>
    </source>
</evidence>
<keyword evidence="7 9" id="KW-0472">Membrane</keyword>
<feature type="transmembrane region" description="Helical" evidence="9">
    <location>
        <begin position="77"/>
        <end position="101"/>
    </location>
</feature>
<evidence type="ECO:0000313" key="11">
    <source>
        <dbReference type="EMBL" id="GFJ78385.1"/>
    </source>
</evidence>
<keyword evidence="12" id="KW-1185">Reference proteome</keyword>